<dbReference type="Gene3D" id="3.40.50.1980">
    <property type="entry name" value="Nitrogenase molybdenum iron protein domain"/>
    <property type="match status" value="2"/>
</dbReference>
<gene>
    <name evidence="4" type="ORF">ACFY8C_05515</name>
</gene>
<proteinExistence type="inferred from homology"/>
<sequence length="329" mass="35407">MSWTRRTRLPLTPLLSAAALLPLLAACSAPAGETPAAEAAPGFPYTVSNCGVKTTFKAPPKRAVTMNQHVTEVMLALGLEKSLVGTAYLDDAILPAYKKAYDSVPVLAKEYPSREALLAAGPDFVYGGYSSAFASKDGRSRDDLKRAGIDTRLNTEYCPSGSPSVDDLYREVDEVGRTFGVPDRAEKWVREARTTVAATEKRLKGTAPVSVFVYDSGDKTAFTAGGKGIGNELITRAGGRNVFADLDKAFGDATWEQVVARRPEVVVIYDYGSTTVEQKKKRLLDDPALKDVPAIKNRRFAVMPLSDTVLGVRVPAAVDKLAAQLHPAR</sequence>
<dbReference type="InterPro" id="IPR002491">
    <property type="entry name" value="ABC_transptr_periplasmic_BD"/>
</dbReference>
<comment type="caution">
    <text evidence="4">The sequence shown here is derived from an EMBL/GenBank/DDBJ whole genome shotgun (WGS) entry which is preliminary data.</text>
</comment>
<dbReference type="EMBL" id="JBIBDZ010000001">
    <property type="protein sequence ID" value="MFF5917785.1"/>
    <property type="molecule type" value="Genomic_DNA"/>
</dbReference>
<dbReference type="RefSeq" id="WP_388305222.1">
    <property type="nucleotide sequence ID" value="NZ_JBIBDZ010000001.1"/>
</dbReference>
<keyword evidence="2" id="KW-0732">Signal</keyword>
<accession>A0ABW6XJY7</accession>
<evidence type="ECO:0000313" key="5">
    <source>
        <dbReference type="Proteomes" id="UP001602370"/>
    </source>
</evidence>
<dbReference type="PROSITE" id="PS50983">
    <property type="entry name" value="FE_B12_PBP"/>
    <property type="match status" value="1"/>
</dbReference>
<dbReference type="PANTHER" id="PTHR30535:SF7">
    <property type="entry name" value="IRON(III) DICITRATE-BINDING PROTEIN"/>
    <property type="match status" value="1"/>
</dbReference>
<dbReference type="PANTHER" id="PTHR30535">
    <property type="entry name" value="VITAMIN B12-BINDING PROTEIN"/>
    <property type="match status" value="1"/>
</dbReference>
<comment type="similarity">
    <text evidence="1">Belongs to the bacterial solute-binding protein 8 family.</text>
</comment>
<protein>
    <submittedName>
        <fullName evidence="4">ABC transporter substrate-binding protein</fullName>
    </submittedName>
</protein>
<evidence type="ECO:0000256" key="1">
    <source>
        <dbReference type="ARBA" id="ARBA00008814"/>
    </source>
</evidence>
<evidence type="ECO:0000259" key="3">
    <source>
        <dbReference type="PROSITE" id="PS50983"/>
    </source>
</evidence>
<organism evidence="4 5">
    <name type="scientific">Streptomyces flavochromogenes</name>
    <dbReference type="NCBI Taxonomy" id="68199"/>
    <lineage>
        <taxon>Bacteria</taxon>
        <taxon>Bacillati</taxon>
        <taxon>Actinomycetota</taxon>
        <taxon>Actinomycetes</taxon>
        <taxon>Kitasatosporales</taxon>
        <taxon>Streptomycetaceae</taxon>
        <taxon>Streptomyces</taxon>
    </lineage>
</organism>
<dbReference type="Proteomes" id="UP001602370">
    <property type="component" value="Unassembled WGS sequence"/>
</dbReference>
<name>A0ABW6XJY7_9ACTN</name>
<dbReference type="SUPFAM" id="SSF53807">
    <property type="entry name" value="Helical backbone' metal receptor"/>
    <property type="match status" value="1"/>
</dbReference>
<evidence type="ECO:0000256" key="2">
    <source>
        <dbReference type="SAM" id="SignalP"/>
    </source>
</evidence>
<dbReference type="InterPro" id="IPR050902">
    <property type="entry name" value="ABC_Transporter_SBP"/>
</dbReference>
<feature type="domain" description="Fe/B12 periplasmic-binding" evidence="3">
    <location>
        <begin position="62"/>
        <end position="329"/>
    </location>
</feature>
<evidence type="ECO:0000313" key="4">
    <source>
        <dbReference type="EMBL" id="MFF5917785.1"/>
    </source>
</evidence>
<dbReference type="Pfam" id="PF01497">
    <property type="entry name" value="Peripla_BP_2"/>
    <property type="match status" value="1"/>
</dbReference>
<keyword evidence="5" id="KW-1185">Reference proteome</keyword>
<dbReference type="CDD" id="cd01148">
    <property type="entry name" value="TroA_a"/>
    <property type="match status" value="1"/>
</dbReference>
<feature type="chain" id="PRO_5046913383" evidence="2">
    <location>
        <begin position="32"/>
        <end position="329"/>
    </location>
</feature>
<feature type="signal peptide" evidence="2">
    <location>
        <begin position="1"/>
        <end position="31"/>
    </location>
</feature>
<dbReference type="PROSITE" id="PS51257">
    <property type="entry name" value="PROKAR_LIPOPROTEIN"/>
    <property type="match status" value="1"/>
</dbReference>
<reference evidence="4 5" key="1">
    <citation type="submission" date="2024-10" db="EMBL/GenBank/DDBJ databases">
        <title>The Natural Products Discovery Center: Release of the First 8490 Sequenced Strains for Exploring Actinobacteria Biosynthetic Diversity.</title>
        <authorList>
            <person name="Kalkreuter E."/>
            <person name="Kautsar S.A."/>
            <person name="Yang D."/>
            <person name="Bader C.D."/>
            <person name="Teijaro C.N."/>
            <person name="Fluegel L."/>
            <person name="Davis C.M."/>
            <person name="Simpson J.R."/>
            <person name="Lauterbach L."/>
            <person name="Steele A.D."/>
            <person name="Gui C."/>
            <person name="Meng S."/>
            <person name="Li G."/>
            <person name="Viehrig K."/>
            <person name="Ye F."/>
            <person name="Su P."/>
            <person name="Kiefer A.F."/>
            <person name="Nichols A."/>
            <person name="Cepeda A.J."/>
            <person name="Yan W."/>
            <person name="Fan B."/>
            <person name="Jiang Y."/>
            <person name="Adhikari A."/>
            <person name="Zheng C.-J."/>
            <person name="Schuster L."/>
            <person name="Cowan T.M."/>
            <person name="Smanski M.J."/>
            <person name="Chevrette M.G."/>
            <person name="De Carvalho L.P.S."/>
            <person name="Shen B."/>
        </authorList>
    </citation>
    <scope>NUCLEOTIDE SEQUENCE [LARGE SCALE GENOMIC DNA]</scope>
    <source>
        <strain evidence="4 5">NPDC012605</strain>
    </source>
</reference>